<accession>A0A402BDZ8</accession>
<evidence type="ECO:0008006" key="6">
    <source>
        <dbReference type="Google" id="ProtNLM"/>
    </source>
</evidence>
<dbReference type="PANTHER" id="PTHR43649:SF29">
    <property type="entry name" value="OSMOPROTECTIVE COMPOUNDS-BINDING PROTEIN GGTB"/>
    <property type="match status" value="1"/>
</dbReference>
<dbReference type="Gene3D" id="3.40.190.10">
    <property type="entry name" value="Periplasmic binding protein-like II"/>
    <property type="match status" value="2"/>
</dbReference>
<dbReference type="PANTHER" id="PTHR43649">
    <property type="entry name" value="ARABINOSE-BINDING PROTEIN-RELATED"/>
    <property type="match status" value="1"/>
</dbReference>
<dbReference type="InterPro" id="IPR006311">
    <property type="entry name" value="TAT_signal"/>
</dbReference>
<comment type="similarity">
    <text evidence="1">Belongs to the bacterial solute-binding protein 1 family.</text>
</comment>
<dbReference type="PROSITE" id="PS51318">
    <property type="entry name" value="TAT"/>
    <property type="match status" value="1"/>
</dbReference>
<name>A0A402BDZ8_9CHLR</name>
<dbReference type="AlphaFoldDB" id="A0A402BDZ8"/>
<organism evidence="4 5">
    <name type="scientific">Dictyobacter alpinus</name>
    <dbReference type="NCBI Taxonomy" id="2014873"/>
    <lineage>
        <taxon>Bacteria</taxon>
        <taxon>Bacillati</taxon>
        <taxon>Chloroflexota</taxon>
        <taxon>Ktedonobacteria</taxon>
        <taxon>Ktedonobacterales</taxon>
        <taxon>Dictyobacteraceae</taxon>
        <taxon>Dictyobacter</taxon>
    </lineage>
</organism>
<gene>
    <name evidence="4" type="ORF">KDA_50330</name>
</gene>
<keyword evidence="2" id="KW-0813">Transport</keyword>
<comment type="caution">
    <text evidence="4">The sequence shown here is derived from an EMBL/GenBank/DDBJ whole genome shotgun (WGS) entry which is preliminary data.</text>
</comment>
<dbReference type="InterPro" id="IPR006059">
    <property type="entry name" value="SBP"/>
</dbReference>
<dbReference type="OrthoDB" id="9798191at2"/>
<dbReference type="SUPFAM" id="SSF53850">
    <property type="entry name" value="Periplasmic binding protein-like II"/>
    <property type="match status" value="1"/>
</dbReference>
<dbReference type="InterPro" id="IPR050490">
    <property type="entry name" value="Bact_solute-bd_prot1"/>
</dbReference>
<dbReference type="Proteomes" id="UP000287171">
    <property type="component" value="Unassembled WGS sequence"/>
</dbReference>
<sequence>MIPTSSARPTKNPPREQTLSSLSRREVLKIGGAATLASVVAPTLVSCGTFIKSDAAKTTTLTITNRWSDPVARKTMTTLFTKFEQENAGVKIKNDVRPNSGDTYQPAVRTAFASSSPPDIATNIAGPEVYNLANAGVLRDLTSFYKDQIEVRGLAGTTTGMELHNKIWGISGGVNVGNILWFNPDYLKKYGLDGTQVHSWDDWMQQLQTLKAKGGTPIYYGAKDLWPGGHYLNDLVQRTLGNNATSTLYNRTVLAKQPANPKWTDAAVTEAFQKFIDLKPYFQPGYLGEASATADAQFLSGQSGWHEMGGWLMNTILSQTPDFQPGLILFPSLPGYPGKQSDVTIANTSLLVGKNAPWDLVQKFLLFFTRPDTVLFMVENMNQPMPYKYETDKVKVDAKIKTIFDTMNSMLTHAGNNGAVLYNDEAVKVDLYTKYIWQGSTALLTGSLSPTKLLQQLENDTMATGGA</sequence>
<evidence type="ECO:0000256" key="1">
    <source>
        <dbReference type="ARBA" id="ARBA00008520"/>
    </source>
</evidence>
<dbReference type="EMBL" id="BIFT01000002">
    <property type="protein sequence ID" value="GCE29549.1"/>
    <property type="molecule type" value="Genomic_DNA"/>
</dbReference>
<dbReference type="Pfam" id="PF01547">
    <property type="entry name" value="SBP_bac_1"/>
    <property type="match status" value="1"/>
</dbReference>
<evidence type="ECO:0000313" key="5">
    <source>
        <dbReference type="Proteomes" id="UP000287171"/>
    </source>
</evidence>
<reference evidence="5" key="1">
    <citation type="submission" date="2018-12" db="EMBL/GenBank/DDBJ databases">
        <title>Tengunoibacter tsumagoiensis gen. nov., sp. nov., Dictyobacter kobayashii sp. nov., D. alpinus sp. nov., and D. joshuensis sp. nov. and description of Dictyobacteraceae fam. nov. within the order Ktedonobacterales isolated from Tengu-no-mugimeshi.</title>
        <authorList>
            <person name="Wang C.M."/>
            <person name="Zheng Y."/>
            <person name="Sakai Y."/>
            <person name="Toyoda A."/>
            <person name="Minakuchi Y."/>
            <person name="Abe K."/>
            <person name="Yokota A."/>
            <person name="Yabe S."/>
        </authorList>
    </citation>
    <scope>NUCLEOTIDE SEQUENCE [LARGE SCALE GENOMIC DNA]</scope>
    <source>
        <strain evidence="5">Uno16</strain>
    </source>
</reference>
<proteinExistence type="inferred from homology"/>
<protein>
    <recommendedName>
        <fullName evidence="6">ABC transporter substrate-binding protein</fullName>
    </recommendedName>
</protein>
<dbReference type="RefSeq" id="WP_126629791.1">
    <property type="nucleotide sequence ID" value="NZ_BIFT01000002.1"/>
</dbReference>
<evidence type="ECO:0000256" key="2">
    <source>
        <dbReference type="ARBA" id="ARBA00022448"/>
    </source>
</evidence>
<evidence type="ECO:0000313" key="4">
    <source>
        <dbReference type="EMBL" id="GCE29549.1"/>
    </source>
</evidence>
<feature type="region of interest" description="Disordered" evidence="3">
    <location>
        <begin position="1"/>
        <end position="21"/>
    </location>
</feature>
<keyword evidence="5" id="KW-1185">Reference proteome</keyword>
<evidence type="ECO:0000256" key="3">
    <source>
        <dbReference type="SAM" id="MobiDB-lite"/>
    </source>
</evidence>